<evidence type="ECO:0000256" key="1">
    <source>
        <dbReference type="SAM" id="Phobius"/>
    </source>
</evidence>
<feature type="transmembrane region" description="Helical" evidence="1">
    <location>
        <begin position="82"/>
        <end position="103"/>
    </location>
</feature>
<organism evidence="2 3">
    <name type="scientific">Anaeromonas frigoriresistens</name>
    <dbReference type="NCBI Taxonomy" id="2683708"/>
    <lineage>
        <taxon>Bacteria</taxon>
        <taxon>Bacillati</taxon>
        <taxon>Bacillota</taxon>
        <taxon>Tissierellia</taxon>
        <taxon>Tissierellales</taxon>
        <taxon>Thermohalobacteraceae</taxon>
        <taxon>Anaeromonas</taxon>
    </lineage>
</organism>
<feature type="transmembrane region" description="Helical" evidence="1">
    <location>
        <begin position="16"/>
        <end position="40"/>
    </location>
</feature>
<sequence>MFNLKSGFIKHFKNNLFIYFLVTVILMIGISAGVITIKILSESQRGELHSFISNFFSNIDSQKIDNVSLLKYSIFNNLKTTLVIWILGLIILGVPITLGIVLFRGFTIGFTIGFMINDFGFKGLMLALLTLIPQNIFIIPGIIIISSSSISYSINFIKRRKKNKKESLFKETFGFSFFILITCLCFIIGGIVEAYITPYLMKIIL</sequence>
<dbReference type="Proteomes" id="UP000724672">
    <property type="component" value="Unassembled WGS sequence"/>
</dbReference>
<evidence type="ECO:0000313" key="3">
    <source>
        <dbReference type="Proteomes" id="UP000724672"/>
    </source>
</evidence>
<feature type="transmembrane region" description="Helical" evidence="1">
    <location>
        <begin position="136"/>
        <end position="154"/>
    </location>
</feature>
<dbReference type="InterPro" id="IPR014196">
    <property type="entry name" value="SpoIIM"/>
</dbReference>
<accession>A0A942UVF5</accession>
<dbReference type="InterPro" id="IPR002798">
    <property type="entry name" value="SpoIIM-like"/>
</dbReference>
<keyword evidence="1" id="KW-0472">Membrane</keyword>
<dbReference type="EMBL" id="WSFT01000053">
    <property type="protein sequence ID" value="MBS4539969.1"/>
    <property type="molecule type" value="Genomic_DNA"/>
</dbReference>
<keyword evidence="3" id="KW-1185">Reference proteome</keyword>
<dbReference type="PIRSF" id="PIRSF038973">
    <property type="entry name" value="SpoIIM"/>
    <property type="match status" value="1"/>
</dbReference>
<reference evidence="2" key="1">
    <citation type="submission" date="2019-12" db="EMBL/GenBank/DDBJ databases">
        <title>Clostridiaceae gen. nov. sp. nov., isolated from sediment in Xinjiang, China.</title>
        <authorList>
            <person name="Zhang R."/>
        </authorList>
    </citation>
    <scope>NUCLEOTIDE SEQUENCE</scope>
    <source>
        <strain evidence="2">D2Q-11</strain>
    </source>
</reference>
<dbReference type="NCBIfam" id="TIGR02831">
    <property type="entry name" value="spo_II_M"/>
    <property type="match status" value="1"/>
</dbReference>
<dbReference type="AlphaFoldDB" id="A0A942UVF5"/>
<evidence type="ECO:0000313" key="2">
    <source>
        <dbReference type="EMBL" id="MBS4539969.1"/>
    </source>
</evidence>
<keyword evidence="1" id="KW-0812">Transmembrane</keyword>
<keyword evidence="1" id="KW-1133">Transmembrane helix</keyword>
<name>A0A942UVF5_9FIRM</name>
<dbReference type="Pfam" id="PF01944">
    <property type="entry name" value="SpoIIM"/>
    <property type="match status" value="1"/>
</dbReference>
<proteinExistence type="predicted"/>
<protein>
    <submittedName>
        <fullName evidence="2">Stage II sporulation protein M</fullName>
    </submittedName>
</protein>
<feature type="transmembrane region" description="Helical" evidence="1">
    <location>
        <begin position="175"/>
        <end position="196"/>
    </location>
</feature>
<gene>
    <name evidence="2" type="primary">spoIIM</name>
    <name evidence="2" type="ORF">GOQ27_15945</name>
</gene>
<comment type="caution">
    <text evidence="2">The sequence shown here is derived from an EMBL/GenBank/DDBJ whole genome shotgun (WGS) entry which is preliminary data.</text>
</comment>
<dbReference type="RefSeq" id="WP_203367871.1">
    <property type="nucleotide sequence ID" value="NZ_WSFT01000053.1"/>
</dbReference>